<organism evidence="2 3">
    <name type="scientific">Paraburkholderia nemoris</name>
    <dbReference type="NCBI Taxonomy" id="2793076"/>
    <lineage>
        <taxon>Bacteria</taxon>
        <taxon>Pseudomonadati</taxon>
        <taxon>Pseudomonadota</taxon>
        <taxon>Betaproteobacteria</taxon>
        <taxon>Burkholderiales</taxon>
        <taxon>Burkholderiaceae</taxon>
        <taxon>Paraburkholderia</taxon>
    </lineage>
</organism>
<feature type="compositionally biased region" description="Polar residues" evidence="1">
    <location>
        <begin position="114"/>
        <end position="124"/>
    </location>
</feature>
<reference evidence="2 3" key="1">
    <citation type="submission" date="2021-02" db="EMBL/GenBank/DDBJ databases">
        <authorList>
            <person name="Vanwijnsberghe S."/>
        </authorList>
    </citation>
    <scope>NUCLEOTIDE SEQUENCE [LARGE SCALE GENOMIC DNA]</scope>
    <source>
        <strain evidence="2 3">R-69776</strain>
    </source>
</reference>
<evidence type="ECO:0008006" key="4">
    <source>
        <dbReference type="Google" id="ProtNLM"/>
    </source>
</evidence>
<dbReference type="Proteomes" id="UP000673821">
    <property type="component" value="Unassembled WGS sequence"/>
</dbReference>
<comment type="caution">
    <text evidence="2">The sequence shown here is derived from an EMBL/GenBank/DDBJ whole genome shotgun (WGS) entry which is preliminary data.</text>
</comment>
<evidence type="ECO:0000313" key="2">
    <source>
        <dbReference type="EMBL" id="CAE6850931.1"/>
    </source>
</evidence>
<keyword evidence="3" id="KW-1185">Reference proteome</keyword>
<sequence length="181" mass="20494">MPHAKRKSLTIFVKRAYENAAPEDGYRVLVDRLWPRGRSREILALGQWARDVAPSSALRKWFGHKPTRWAAFQQRYRLELDAEEQQQRMRSLLAEEKAQPITLVYGAKDEEHNQSVGPNVSPSPNRWAHCPISSVSRTERIRPSNSGCQRAARSGRDGKSPLGPRRGKQKPIGAMANLESS</sequence>
<dbReference type="InterPro" id="IPR052552">
    <property type="entry name" value="YeaO-like"/>
</dbReference>
<proteinExistence type="predicted"/>
<evidence type="ECO:0000313" key="3">
    <source>
        <dbReference type="Proteomes" id="UP000673821"/>
    </source>
</evidence>
<dbReference type="Pfam" id="PF22752">
    <property type="entry name" value="DUF488-N3i"/>
    <property type="match status" value="1"/>
</dbReference>
<protein>
    <recommendedName>
        <fullName evidence="4">DUF488 domain-containing protein</fullName>
    </recommendedName>
</protein>
<evidence type="ECO:0000256" key="1">
    <source>
        <dbReference type="SAM" id="MobiDB-lite"/>
    </source>
</evidence>
<accession>A0ABM8T2H7</accession>
<gene>
    <name evidence="2" type="ORF">R69776_07494</name>
</gene>
<name>A0ABM8T2H7_9BURK</name>
<dbReference type="PANTHER" id="PTHR36849">
    <property type="entry name" value="CYTOPLASMIC PROTEIN-RELATED"/>
    <property type="match status" value="1"/>
</dbReference>
<feature type="region of interest" description="Disordered" evidence="1">
    <location>
        <begin position="112"/>
        <end position="181"/>
    </location>
</feature>
<dbReference type="PANTHER" id="PTHR36849:SF1">
    <property type="entry name" value="CYTOPLASMIC PROTEIN"/>
    <property type="match status" value="1"/>
</dbReference>
<dbReference type="EMBL" id="CAJNBH010000036">
    <property type="protein sequence ID" value="CAE6850931.1"/>
    <property type="molecule type" value="Genomic_DNA"/>
</dbReference>